<dbReference type="CDD" id="cd02116">
    <property type="entry name" value="ACT"/>
    <property type="match status" value="2"/>
</dbReference>
<evidence type="ECO:0000313" key="2">
    <source>
        <dbReference type="EMBL" id="RDI58752.1"/>
    </source>
</evidence>
<evidence type="ECO:0000313" key="3">
    <source>
        <dbReference type="Proteomes" id="UP000254925"/>
    </source>
</evidence>
<dbReference type="PANTHER" id="PTHR34875:SF6">
    <property type="entry name" value="UPF0237 PROTEIN MJ1558"/>
    <property type="match status" value="1"/>
</dbReference>
<dbReference type="PANTHER" id="PTHR34875">
    <property type="entry name" value="UPF0237 PROTEIN MJ1558"/>
    <property type="match status" value="1"/>
</dbReference>
<dbReference type="PROSITE" id="PS51671">
    <property type="entry name" value="ACT"/>
    <property type="match status" value="1"/>
</dbReference>
<dbReference type="InterPro" id="IPR050990">
    <property type="entry name" value="UPF0237/GcvR_regulator"/>
</dbReference>
<dbReference type="RefSeq" id="WP_114770749.1">
    <property type="nucleotide sequence ID" value="NZ_QQBB01000005.1"/>
</dbReference>
<organism evidence="2 3">
    <name type="scientific">Microvirga subterranea</name>
    <dbReference type="NCBI Taxonomy" id="186651"/>
    <lineage>
        <taxon>Bacteria</taxon>
        <taxon>Pseudomonadati</taxon>
        <taxon>Pseudomonadota</taxon>
        <taxon>Alphaproteobacteria</taxon>
        <taxon>Hyphomicrobiales</taxon>
        <taxon>Methylobacteriaceae</taxon>
        <taxon>Microvirga</taxon>
    </lineage>
</organism>
<protein>
    <submittedName>
        <fullName evidence="2">Glycine cleavage system transcriptional repressor</fullName>
    </submittedName>
</protein>
<proteinExistence type="predicted"/>
<keyword evidence="3" id="KW-1185">Reference proteome</keyword>
<accession>A0A370HJK4</accession>
<feature type="domain" description="ACT" evidence="1">
    <location>
        <begin position="96"/>
        <end position="176"/>
    </location>
</feature>
<dbReference type="InterPro" id="IPR045865">
    <property type="entry name" value="ACT-like_dom_sf"/>
</dbReference>
<gene>
    <name evidence="2" type="ORF">DES45_105275</name>
</gene>
<dbReference type="InterPro" id="IPR002912">
    <property type="entry name" value="ACT_dom"/>
</dbReference>
<dbReference type="SUPFAM" id="SSF55021">
    <property type="entry name" value="ACT-like"/>
    <property type="match status" value="2"/>
</dbReference>
<reference evidence="2 3" key="1">
    <citation type="submission" date="2018-07" db="EMBL/GenBank/DDBJ databases">
        <title>Genomic Encyclopedia of Type Strains, Phase IV (KMG-IV): sequencing the most valuable type-strain genomes for metagenomic binning, comparative biology and taxonomic classification.</title>
        <authorList>
            <person name="Goeker M."/>
        </authorList>
    </citation>
    <scope>NUCLEOTIDE SEQUENCE [LARGE SCALE GENOMIC DNA]</scope>
    <source>
        <strain evidence="2 3">DSM 14364</strain>
    </source>
</reference>
<dbReference type="EMBL" id="QQBB01000005">
    <property type="protein sequence ID" value="RDI58752.1"/>
    <property type="molecule type" value="Genomic_DNA"/>
</dbReference>
<dbReference type="Pfam" id="PF13740">
    <property type="entry name" value="ACT_6"/>
    <property type="match status" value="1"/>
</dbReference>
<dbReference type="AlphaFoldDB" id="A0A370HJK4"/>
<evidence type="ECO:0000259" key="1">
    <source>
        <dbReference type="PROSITE" id="PS51671"/>
    </source>
</evidence>
<name>A0A370HJK4_9HYPH</name>
<sequence>MSSVALVSVLGPDRVGLVAEVAERLFNAGINLGDTTFAALGSGAEFVALCELPDGMTAGEIEADLKQLPTLQGAEVRAVPYPFGSSAGPTGKVTHRITIGGGDQPGLLARLAEVFKRYESNIVRLEARKLSEADQDLYVTRFAVFIPPDQANACLATVSNTAGSLGLSCNVEESSF</sequence>
<dbReference type="Gene3D" id="3.30.70.260">
    <property type="match status" value="2"/>
</dbReference>
<dbReference type="Proteomes" id="UP000254925">
    <property type="component" value="Unassembled WGS sequence"/>
</dbReference>
<comment type="caution">
    <text evidence="2">The sequence shown here is derived from an EMBL/GenBank/DDBJ whole genome shotgun (WGS) entry which is preliminary data.</text>
</comment>
<dbReference type="OrthoDB" id="8017168at2"/>